<dbReference type="PATRIC" id="fig|217031.4.peg.4096"/>
<accession>A0A0Q9Y741</accession>
<evidence type="ECO:0000313" key="2">
    <source>
        <dbReference type="Proteomes" id="UP000053881"/>
    </source>
</evidence>
<dbReference type="Proteomes" id="UP000053881">
    <property type="component" value="Unassembled WGS sequence"/>
</dbReference>
<reference evidence="1 2" key="1">
    <citation type="submission" date="2015-06" db="EMBL/GenBank/DDBJ databases">
        <title>Genome sequencing project of Bacillus galactosidilyticus PL133.</title>
        <authorList>
            <person name="Gaiero J."/>
            <person name="Nicol R."/>
            <person name="Habash M."/>
        </authorList>
    </citation>
    <scope>NUCLEOTIDE SEQUENCE [LARGE SCALE GENOMIC DNA]</scope>
    <source>
        <strain evidence="1 2">PL133</strain>
    </source>
</reference>
<dbReference type="AlphaFoldDB" id="A0A0Q9Y741"/>
<sequence>EVQEIDLENNQQLEALMELNLPTEVMMNKLSGIYANWEVLQSIVKPLKYKITRDEKPILLKTRAITYVVRRNELNNLCCTK</sequence>
<protein>
    <submittedName>
        <fullName evidence="1">Uncharacterized protein</fullName>
    </submittedName>
</protein>
<dbReference type="EMBL" id="LGPB01000103">
    <property type="protein sequence ID" value="KRG11927.1"/>
    <property type="molecule type" value="Genomic_DNA"/>
</dbReference>
<organism evidence="1 2">
    <name type="scientific">Lederbergia galactosidilytica</name>
    <dbReference type="NCBI Taxonomy" id="217031"/>
    <lineage>
        <taxon>Bacteria</taxon>
        <taxon>Bacillati</taxon>
        <taxon>Bacillota</taxon>
        <taxon>Bacilli</taxon>
        <taxon>Bacillales</taxon>
        <taxon>Bacillaceae</taxon>
        <taxon>Lederbergia</taxon>
    </lineage>
</organism>
<proteinExistence type="predicted"/>
<gene>
    <name evidence="1" type="ORF">ACA29_12325</name>
</gene>
<comment type="caution">
    <text evidence="1">The sequence shown here is derived from an EMBL/GenBank/DDBJ whole genome shotgun (WGS) entry which is preliminary data.</text>
</comment>
<feature type="non-terminal residue" evidence="1">
    <location>
        <position position="1"/>
    </location>
</feature>
<name>A0A0Q9Y741_9BACI</name>
<evidence type="ECO:0000313" key="1">
    <source>
        <dbReference type="EMBL" id="KRG11927.1"/>
    </source>
</evidence>